<evidence type="ECO:0000256" key="2">
    <source>
        <dbReference type="SAM" id="Phobius"/>
    </source>
</evidence>
<organism evidence="3 4">
    <name type="scientific">Ornithinimicrobium kibberense</name>
    <dbReference type="NCBI Taxonomy" id="282060"/>
    <lineage>
        <taxon>Bacteria</taxon>
        <taxon>Bacillati</taxon>
        <taxon>Actinomycetota</taxon>
        <taxon>Actinomycetes</taxon>
        <taxon>Micrococcales</taxon>
        <taxon>Ornithinimicrobiaceae</taxon>
        <taxon>Ornithinimicrobium</taxon>
    </lineage>
</organism>
<accession>A0ABV5V3U3</accession>
<dbReference type="RefSeq" id="WP_075957370.1">
    <property type="nucleotide sequence ID" value="NZ_JBHMAX010000019.1"/>
</dbReference>
<keyword evidence="2" id="KW-1133">Transmembrane helix</keyword>
<feature type="transmembrane region" description="Helical" evidence="2">
    <location>
        <begin position="68"/>
        <end position="85"/>
    </location>
</feature>
<gene>
    <name evidence="3" type="ORF">ACFFN0_10475</name>
</gene>
<protein>
    <submittedName>
        <fullName evidence="3">DUF3618 domain-containing protein</fullName>
    </submittedName>
</protein>
<dbReference type="EMBL" id="JBHMAX010000019">
    <property type="protein sequence ID" value="MFB9732466.1"/>
    <property type="molecule type" value="Genomic_DNA"/>
</dbReference>
<comment type="caution">
    <text evidence="3">The sequence shown here is derived from an EMBL/GenBank/DDBJ whole genome shotgun (WGS) entry which is preliminary data.</text>
</comment>
<feature type="region of interest" description="Disordered" evidence="1">
    <location>
        <begin position="1"/>
        <end position="21"/>
    </location>
</feature>
<keyword evidence="2" id="KW-0472">Membrane</keyword>
<evidence type="ECO:0000313" key="4">
    <source>
        <dbReference type="Proteomes" id="UP001589613"/>
    </source>
</evidence>
<proteinExistence type="predicted"/>
<name>A0ABV5V3U3_9MICO</name>
<evidence type="ECO:0000256" key="1">
    <source>
        <dbReference type="SAM" id="MobiDB-lite"/>
    </source>
</evidence>
<dbReference type="Proteomes" id="UP001589613">
    <property type="component" value="Unassembled WGS sequence"/>
</dbReference>
<keyword evidence="4" id="KW-1185">Reference proteome</keyword>
<evidence type="ECO:0000313" key="3">
    <source>
        <dbReference type="EMBL" id="MFB9732466.1"/>
    </source>
</evidence>
<dbReference type="Pfam" id="PF12277">
    <property type="entry name" value="DUF3618"/>
    <property type="match status" value="1"/>
</dbReference>
<reference evidence="3 4" key="1">
    <citation type="submission" date="2024-09" db="EMBL/GenBank/DDBJ databases">
        <authorList>
            <person name="Sun Q."/>
            <person name="Mori K."/>
        </authorList>
    </citation>
    <scope>NUCLEOTIDE SEQUENCE [LARGE SCALE GENOMIC DNA]</scope>
    <source>
        <strain evidence="3 4">JCM 12763</strain>
    </source>
</reference>
<dbReference type="InterPro" id="IPR022062">
    <property type="entry name" value="DUF3618"/>
</dbReference>
<sequence>MADKKPARSPQEIEADIAATRSRMSRTVDELTYRINPQTLKTNAVASLKGKANDAAFQADGTPRYDRLAMGLGGVSGAALLLGVLRRTFHRG</sequence>
<keyword evidence="2" id="KW-0812">Transmembrane</keyword>